<evidence type="ECO:0000256" key="1">
    <source>
        <dbReference type="ARBA" id="ARBA00004123"/>
    </source>
</evidence>
<dbReference type="OrthoDB" id="5951908at2759"/>
<organism evidence="6 7">
    <name type="scientific">Desmophyllum pertusum</name>
    <dbReference type="NCBI Taxonomy" id="174260"/>
    <lineage>
        <taxon>Eukaryota</taxon>
        <taxon>Metazoa</taxon>
        <taxon>Cnidaria</taxon>
        <taxon>Anthozoa</taxon>
        <taxon>Hexacorallia</taxon>
        <taxon>Scleractinia</taxon>
        <taxon>Caryophylliina</taxon>
        <taxon>Caryophylliidae</taxon>
        <taxon>Desmophyllum</taxon>
    </lineage>
</organism>
<dbReference type="Gene3D" id="6.10.140.1610">
    <property type="match status" value="1"/>
</dbReference>
<comment type="subcellular location">
    <subcellularLocation>
        <location evidence="2">Cytoplasm</location>
    </subcellularLocation>
    <subcellularLocation>
        <location evidence="1">Nucleus</location>
    </subcellularLocation>
</comment>
<keyword evidence="7" id="KW-1185">Reference proteome</keyword>
<dbReference type="Proteomes" id="UP001163046">
    <property type="component" value="Unassembled WGS sequence"/>
</dbReference>
<keyword evidence="4" id="KW-0963">Cytoplasm</keyword>
<evidence type="ECO:0000313" key="7">
    <source>
        <dbReference type="Proteomes" id="UP001163046"/>
    </source>
</evidence>
<proteinExistence type="inferred from homology"/>
<dbReference type="GO" id="GO:0005634">
    <property type="term" value="C:nucleus"/>
    <property type="evidence" value="ECO:0007669"/>
    <property type="project" value="UniProtKB-SubCell"/>
</dbReference>
<evidence type="ECO:0000256" key="2">
    <source>
        <dbReference type="ARBA" id="ARBA00004496"/>
    </source>
</evidence>
<keyword evidence="5" id="KW-0539">Nucleus</keyword>
<reference evidence="6" key="1">
    <citation type="submission" date="2023-01" db="EMBL/GenBank/DDBJ databases">
        <title>Genome assembly of the deep-sea coral Lophelia pertusa.</title>
        <authorList>
            <person name="Herrera S."/>
            <person name="Cordes E."/>
        </authorList>
    </citation>
    <scope>NUCLEOTIDE SEQUENCE</scope>
    <source>
        <strain evidence="6">USNM1676648</strain>
        <tissue evidence="6">Polyp</tissue>
    </source>
</reference>
<protein>
    <submittedName>
        <fullName evidence="6">Uncharacterized protein</fullName>
    </submittedName>
</protein>
<comment type="similarity">
    <text evidence="3">Belongs to the SPOT14 family.</text>
</comment>
<dbReference type="InterPro" id="IPR053719">
    <property type="entry name" value="Lipogen_MT_Stabilize_sf"/>
</dbReference>
<gene>
    <name evidence="6" type="ORF">OS493_013784</name>
</gene>
<dbReference type="Pfam" id="PF07084">
    <property type="entry name" value="Spot_14"/>
    <property type="match status" value="1"/>
</dbReference>
<evidence type="ECO:0000313" key="6">
    <source>
        <dbReference type="EMBL" id="KAJ7385751.1"/>
    </source>
</evidence>
<comment type="caution">
    <text evidence="6">The sequence shown here is derived from an EMBL/GenBank/DDBJ whole genome shotgun (WGS) entry which is preliminary data.</text>
</comment>
<evidence type="ECO:0000256" key="4">
    <source>
        <dbReference type="ARBA" id="ARBA00022490"/>
    </source>
</evidence>
<accession>A0A9X0D419</accession>
<dbReference type="AlphaFoldDB" id="A0A9X0D419"/>
<name>A0A9X0D419_9CNID</name>
<dbReference type="InterPro" id="IPR009786">
    <property type="entry name" value="Spot_14"/>
</dbReference>
<dbReference type="EMBL" id="MU825879">
    <property type="protein sequence ID" value="KAJ7385751.1"/>
    <property type="molecule type" value="Genomic_DNA"/>
</dbReference>
<evidence type="ECO:0000256" key="3">
    <source>
        <dbReference type="ARBA" id="ARBA00009488"/>
    </source>
</evidence>
<sequence>MDSKSVMKSLCQFVNAVEEMEQAILVPQSLQDMSLSNNGPDDSPAIPSRNGVVLEKSLYEAFIVLRNI</sequence>
<dbReference type="GO" id="GO:0005737">
    <property type="term" value="C:cytoplasm"/>
    <property type="evidence" value="ECO:0007669"/>
    <property type="project" value="UniProtKB-SubCell"/>
</dbReference>
<evidence type="ECO:0000256" key="5">
    <source>
        <dbReference type="ARBA" id="ARBA00023242"/>
    </source>
</evidence>